<evidence type="ECO:0000313" key="4">
    <source>
        <dbReference type="Proteomes" id="UP000010716"/>
    </source>
</evidence>
<feature type="domain" description="M23ase beta-sheet core" evidence="1">
    <location>
        <begin position="1"/>
        <end position="95"/>
    </location>
</feature>
<dbReference type="Proteomes" id="UP000825179">
    <property type="component" value="Chromosome"/>
</dbReference>
<dbReference type="PANTHER" id="PTHR21666:SF270">
    <property type="entry name" value="MUREIN HYDROLASE ACTIVATOR ENVC"/>
    <property type="match status" value="1"/>
</dbReference>
<organism evidence="2 4">
    <name type="scientific">Caldalkalibacillus thermarum (strain TA2.A1)</name>
    <dbReference type="NCBI Taxonomy" id="986075"/>
    <lineage>
        <taxon>Bacteria</taxon>
        <taxon>Bacillati</taxon>
        <taxon>Bacillota</taxon>
        <taxon>Bacilli</taxon>
        <taxon>Bacillales</taxon>
        <taxon>Bacillaceae</taxon>
        <taxon>Caldalkalibacillus</taxon>
    </lineage>
</organism>
<dbReference type="OrthoDB" id="9805070at2"/>
<keyword evidence="5" id="KW-1185">Reference proteome</keyword>
<dbReference type="InterPro" id="IPR016047">
    <property type="entry name" value="M23ase_b-sheet_dom"/>
</dbReference>
<dbReference type="eggNOG" id="COG0739">
    <property type="taxonomic scope" value="Bacteria"/>
</dbReference>
<accession>F5L6A7</accession>
<evidence type="ECO:0000313" key="3">
    <source>
        <dbReference type="EMBL" id="QZT32478.1"/>
    </source>
</evidence>
<dbReference type="AlphaFoldDB" id="F5L6A7"/>
<dbReference type="InterPro" id="IPR050570">
    <property type="entry name" value="Cell_wall_metabolism_enzyme"/>
</dbReference>
<evidence type="ECO:0000313" key="2">
    <source>
        <dbReference type="EMBL" id="EGL83107.1"/>
    </source>
</evidence>
<name>F5L6A7_CALTT</name>
<dbReference type="KEGG" id="cthu:HUR95_08580"/>
<dbReference type="CDD" id="cd12797">
    <property type="entry name" value="M23_peptidase"/>
    <property type="match status" value="1"/>
</dbReference>
<sequence>MHYGIDFANRLGRPIYATADGTVTFAGSNGGYGNQVHIDHGNGYLTSYSHLQTIKVNQGDQVKKGDMIGKMGSTGCSTGVHLHYEIHLNGQPINPFPYLKGGK</sequence>
<reference evidence="3 5" key="2">
    <citation type="journal article" date="2020" name="Extremophiles">
        <title>Genomic analysis of Caldalkalibacillus thermarum TA2.A1 reveals aerobic alkaliphilic metabolism and evolutionary hallmarks linking alkaliphilic bacteria and plant life.</title>
        <authorList>
            <person name="de Jong S.I."/>
            <person name="van den Broek M.A."/>
            <person name="Merkel A.Y."/>
            <person name="de la Torre Cortes P."/>
            <person name="Kalamorz F."/>
            <person name="Cook G.M."/>
            <person name="van Loosdrecht M.C.M."/>
            <person name="McMillan D.G.G."/>
        </authorList>
    </citation>
    <scope>NUCLEOTIDE SEQUENCE [LARGE SCALE GENOMIC DNA]</scope>
    <source>
        <strain evidence="3 5">TA2.A1</strain>
    </source>
</reference>
<dbReference type="EMBL" id="AFCE01000123">
    <property type="protein sequence ID" value="EGL83107.1"/>
    <property type="molecule type" value="Genomic_DNA"/>
</dbReference>
<dbReference type="GO" id="GO:0004222">
    <property type="term" value="F:metalloendopeptidase activity"/>
    <property type="evidence" value="ECO:0007669"/>
    <property type="project" value="TreeGrafter"/>
</dbReference>
<dbReference type="Gene3D" id="2.70.70.10">
    <property type="entry name" value="Glucose Permease (Domain IIA)"/>
    <property type="match status" value="1"/>
</dbReference>
<dbReference type="EMBL" id="CP082237">
    <property type="protein sequence ID" value="QZT32478.1"/>
    <property type="molecule type" value="Genomic_DNA"/>
</dbReference>
<reference evidence="3" key="3">
    <citation type="submission" date="2021-08" db="EMBL/GenBank/DDBJ databases">
        <authorList>
            <person name="de Jong S."/>
            <person name="van den Broek M."/>
            <person name="Merkel A."/>
            <person name="de la Torre Cortes P."/>
            <person name="Kalamorz F."/>
            <person name="Cook G."/>
            <person name="van Loosdrecht M."/>
            <person name="McMillan D."/>
        </authorList>
    </citation>
    <scope>NUCLEOTIDE SEQUENCE</scope>
    <source>
        <strain evidence="3">TA2.A1</strain>
    </source>
</reference>
<dbReference type="PANTHER" id="PTHR21666">
    <property type="entry name" value="PEPTIDASE-RELATED"/>
    <property type="match status" value="1"/>
</dbReference>
<protein>
    <submittedName>
        <fullName evidence="3">M23 family metallopeptidase</fullName>
    </submittedName>
    <submittedName>
        <fullName evidence="2">Peptidase M23</fullName>
    </submittedName>
</protein>
<evidence type="ECO:0000259" key="1">
    <source>
        <dbReference type="Pfam" id="PF01551"/>
    </source>
</evidence>
<dbReference type="Pfam" id="PF01551">
    <property type="entry name" value="Peptidase_M23"/>
    <property type="match status" value="1"/>
</dbReference>
<dbReference type="RefSeq" id="WP_007504250.1">
    <property type="nucleotide sequence ID" value="NZ_AFCE01000123.1"/>
</dbReference>
<proteinExistence type="predicted"/>
<dbReference type="Proteomes" id="UP000010716">
    <property type="component" value="Unassembled WGS sequence"/>
</dbReference>
<dbReference type="InterPro" id="IPR011055">
    <property type="entry name" value="Dup_hybrid_motif"/>
</dbReference>
<dbReference type="MEROPS" id="M23.009"/>
<dbReference type="SUPFAM" id="SSF51261">
    <property type="entry name" value="Duplicated hybrid motif"/>
    <property type="match status" value="1"/>
</dbReference>
<gene>
    <name evidence="2" type="ORF">CathTA2_1320</name>
    <name evidence="3" type="ORF">HUR95_08580</name>
</gene>
<evidence type="ECO:0000313" key="5">
    <source>
        <dbReference type="Proteomes" id="UP000825179"/>
    </source>
</evidence>
<reference evidence="2 4" key="1">
    <citation type="journal article" date="2011" name="J. Bacteriol.">
        <title>Draft genome sequence of the thermoalkaliphilic Caldalkalibacillus thermarum strain TA2.A1.</title>
        <authorList>
            <person name="Kalamorz F."/>
            <person name="Keis S."/>
            <person name="McMillan D.G."/>
            <person name="Olsson K."/>
            <person name="Stanton J.A."/>
            <person name="Stockwell P."/>
            <person name="Black M.A."/>
            <person name="Klingeman D.M."/>
            <person name="Land M.L."/>
            <person name="Han C.S."/>
            <person name="Martin S.L."/>
            <person name="Becher S.A."/>
            <person name="Peddie C.J."/>
            <person name="Morgan H.W."/>
            <person name="Matthies D."/>
            <person name="Preiss L."/>
            <person name="Meier T."/>
            <person name="Brown S.D."/>
            <person name="Cook G.M."/>
        </authorList>
    </citation>
    <scope>NUCLEOTIDE SEQUENCE [LARGE SCALE GENOMIC DNA]</scope>
    <source>
        <strain evidence="2 4">TA2.A1</strain>
    </source>
</reference>